<keyword evidence="5" id="KW-0812">Transmembrane</keyword>
<dbReference type="GO" id="GO:0050661">
    <property type="term" value="F:NADP binding"/>
    <property type="evidence" value="ECO:0007669"/>
    <property type="project" value="InterPro"/>
</dbReference>
<evidence type="ECO:0000256" key="7">
    <source>
        <dbReference type="ARBA" id="ARBA00022827"/>
    </source>
</evidence>
<evidence type="ECO:0000313" key="24">
    <source>
        <dbReference type="Proteomes" id="UP000789831"/>
    </source>
</evidence>
<comment type="subcellular location">
    <subcellularLocation>
        <location evidence="2">Endoplasmic reticulum membrane</location>
        <topology evidence="2">Single-pass membrane protein</topology>
    </subcellularLocation>
</comment>
<dbReference type="GO" id="GO:0004499">
    <property type="term" value="F:N,N-dimethylaniline monooxygenase activity"/>
    <property type="evidence" value="ECO:0007669"/>
    <property type="project" value="InterPro"/>
</dbReference>
<protein>
    <recommendedName>
        <fullName evidence="15">Flavin-containing monooxygenase 1</fullName>
        <ecNumber evidence="14">1.14.13.148</ecNumber>
    </recommendedName>
    <alternativeName>
        <fullName evidence="17">Dimethylaniline monooxygenase [N-oxide-forming] 1</fullName>
    </alternativeName>
    <alternativeName>
        <fullName evidence="13">Dimethylaniline oxidase 1</fullName>
    </alternativeName>
    <alternativeName>
        <fullName evidence="16">Trimethylamine monooxygenase</fullName>
    </alternativeName>
</protein>
<evidence type="ECO:0000256" key="12">
    <source>
        <dbReference type="ARBA" id="ARBA00023136"/>
    </source>
</evidence>
<comment type="catalytic activity">
    <reaction evidence="20">
        <text>hypotaurine + NADPH + O2 + H(+) = taurine + NADP(+) + H2O</text>
        <dbReference type="Rhea" id="RHEA:69819"/>
        <dbReference type="ChEBI" id="CHEBI:15377"/>
        <dbReference type="ChEBI" id="CHEBI:15378"/>
        <dbReference type="ChEBI" id="CHEBI:15379"/>
        <dbReference type="ChEBI" id="CHEBI:57783"/>
        <dbReference type="ChEBI" id="CHEBI:57853"/>
        <dbReference type="ChEBI" id="CHEBI:58349"/>
        <dbReference type="ChEBI" id="CHEBI:507393"/>
        <dbReference type="EC" id="1.14.13.8"/>
    </reaction>
    <physiologicalReaction direction="left-to-right" evidence="20">
        <dbReference type="Rhea" id="RHEA:69820"/>
    </physiologicalReaction>
</comment>
<dbReference type="InterPro" id="IPR050346">
    <property type="entry name" value="FMO-like"/>
</dbReference>
<comment type="catalytic activity">
    <reaction evidence="22">
        <text>N,N-dimethylaniline + NADPH + O2 + H(+) = N,N-dimethylaniline N-oxide + NADP(+) + H2O</text>
        <dbReference type="Rhea" id="RHEA:24468"/>
        <dbReference type="ChEBI" id="CHEBI:15377"/>
        <dbReference type="ChEBI" id="CHEBI:15378"/>
        <dbReference type="ChEBI" id="CHEBI:15379"/>
        <dbReference type="ChEBI" id="CHEBI:16269"/>
        <dbReference type="ChEBI" id="CHEBI:17735"/>
        <dbReference type="ChEBI" id="CHEBI:57783"/>
        <dbReference type="ChEBI" id="CHEBI:58349"/>
        <dbReference type="EC" id="1.14.13.8"/>
    </reaction>
    <physiologicalReaction direction="left-to-right" evidence="22">
        <dbReference type="Rhea" id="RHEA:24469"/>
    </physiologicalReaction>
</comment>
<dbReference type="AlphaFoldDB" id="A0A9N9GCG3"/>
<sequence length="551" mass="63253">MNRNGNNQLKLALEMGKFKVAIIGAGATGLVALKHCVNSEFEVTCFEQSSSIGGLWRYVPIDDNDKTNSPFVYRSVITNTSNPTTGFSDFPMPSDWPTFLPHRLMDKYYESYAEHFNLYKHIKLNTIVICVSKLTENNRWQIKYKPKSLTNISQDEEEQQEEFDYVIVCSGRNYKPRMPEFLGQDLFGGKQMHSQAYKDIHGFEDKRIVVVGNGSSGIEIAVELSRVASQVYLCTREGTIPHVFPRLRDRGRPLDQFATRFLTYYVPKLFTLYQLRKILKSQIEIHKQRGLAKQKPEEFFPGKQTFAINSEFYERLLSGTISVKLNIRELRKDSSIVLVDNTILENIDTVIYATGYDMGFGFIDENSVRIGRNRNKEPFINGDSIRVNQEGEDNCQSNDFTWLYKMMFPPHCPNIAFLGVFETAGSHNMTCELQARYISALITGKISPLPTPEEMQKALESQTDCSRVKTIIDDSGDNSEKKLSIKADWWRYNDSLAKEVGCYPKPSKILLKFGFRMWKQLLFGVPTSVQYRLCGLDSWHDASEWMNIHNS</sequence>
<keyword evidence="6" id="KW-0256">Endoplasmic reticulum</keyword>
<dbReference type="Gene3D" id="3.50.50.60">
    <property type="entry name" value="FAD/NAD(P)-binding domain"/>
    <property type="match status" value="1"/>
</dbReference>
<dbReference type="PANTHER" id="PTHR23023">
    <property type="entry name" value="DIMETHYLANILINE MONOOXYGENASE"/>
    <property type="match status" value="1"/>
</dbReference>
<keyword evidence="9" id="KW-1133">Transmembrane helix</keyword>
<evidence type="ECO:0000256" key="9">
    <source>
        <dbReference type="ARBA" id="ARBA00022989"/>
    </source>
</evidence>
<comment type="caution">
    <text evidence="23">The sequence shown here is derived from an EMBL/GenBank/DDBJ whole genome shotgun (WGS) entry which is preliminary data.</text>
</comment>
<evidence type="ECO:0000256" key="13">
    <source>
        <dbReference type="ARBA" id="ARBA00029725"/>
    </source>
</evidence>
<dbReference type="FunFam" id="3.50.50.60:FF:000159">
    <property type="entry name" value="Dimethylaniline monooxygenase [N-oxide-forming]"/>
    <property type="match status" value="1"/>
</dbReference>
<evidence type="ECO:0000256" key="6">
    <source>
        <dbReference type="ARBA" id="ARBA00022824"/>
    </source>
</evidence>
<comment type="similarity">
    <text evidence="3">Belongs to the FMO family.</text>
</comment>
<evidence type="ECO:0000256" key="15">
    <source>
        <dbReference type="ARBA" id="ARBA00034536"/>
    </source>
</evidence>
<keyword evidence="4" id="KW-0285">Flavoprotein</keyword>
<evidence type="ECO:0000256" key="8">
    <source>
        <dbReference type="ARBA" id="ARBA00022857"/>
    </source>
</evidence>
<dbReference type="InterPro" id="IPR020946">
    <property type="entry name" value="Flavin_mOase-like"/>
</dbReference>
<comment type="catalytic activity">
    <reaction evidence="19">
        <text>hypotaurine + NADH + O2 + H(+) = taurine + NAD(+) + H2O</text>
        <dbReference type="Rhea" id="RHEA:74111"/>
        <dbReference type="ChEBI" id="CHEBI:15377"/>
        <dbReference type="ChEBI" id="CHEBI:15378"/>
        <dbReference type="ChEBI" id="CHEBI:15379"/>
        <dbReference type="ChEBI" id="CHEBI:57540"/>
        <dbReference type="ChEBI" id="CHEBI:57853"/>
        <dbReference type="ChEBI" id="CHEBI:57945"/>
        <dbReference type="ChEBI" id="CHEBI:507393"/>
        <dbReference type="EC" id="1.14.13.8"/>
    </reaction>
    <physiologicalReaction direction="left-to-right" evidence="19">
        <dbReference type="Rhea" id="RHEA:74112"/>
    </physiologicalReaction>
</comment>
<name>A0A9N9GCG3_9GLOM</name>
<accession>A0A9N9GCG3</accession>
<dbReference type="OrthoDB" id="66881at2759"/>
<evidence type="ECO:0000256" key="22">
    <source>
        <dbReference type="ARBA" id="ARBA00049443"/>
    </source>
</evidence>
<comment type="cofactor">
    <cofactor evidence="1">
        <name>FAD</name>
        <dbReference type="ChEBI" id="CHEBI:57692"/>
    </cofactor>
</comment>
<dbReference type="SUPFAM" id="SSF51905">
    <property type="entry name" value="FAD/NAD(P)-binding domain"/>
    <property type="match status" value="2"/>
</dbReference>
<keyword evidence="7" id="KW-0274">FAD</keyword>
<dbReference type="EC" id="1.14.13.148" evidence="14"/>
<keyword evidence="11" id="KW-0503">Monooxygenase</keyword>
<gene>
    <name evidence="23" type="ORF">AGERDE_LOCUS9071</name>
</gene>
<evidence type="ECO:0000256" key="19">
    <source>
        <dbReference type="ARBA" id="ARBA00047338"/>
    </source>
</evidence>
<dbReference type="GO" id="GO:0005789">
    <property type="term" value="C:endoplasmic reticulum membrane"/>
    <property type="evidence" value="ECO:0007669"/>
    <property type="project" value="UniProtKB-SubCell"/>
</dbReference>
<comment type="function">
    <text evidence="18">Broad spectrum monooxygenase that catalyzes the oxygenation of a wide variety of nitrogen- and sulfur-containing compounds including xenobiotics. Catalyzes the S-oxygenation of hypotaurine to produce taurine, an organic osmolyte involved in cell volume regulation as well as a variety of cytoprotective and developmental processes. In vitro, catalyzes the N-oxygenation of trimethylamine (TMA) to produce trimethylamine N-oxide (TMAO) and could therefore participate to the detoxification of this compound that is generated by the action of gut microbiota from dietary precursors such as choline, choline containing compounds, betaine or L-carnitine.</text>
</comment>
<dbReference type="GO" id="GO:0050660">
    <property type="term" value="F:flavin adenine dinucleotide binding"/>
    <property type="evidence" value="ECO:0007669"/>
    <property type="project" value="InterPro"/>
</dbReference>
<evidence type="ECO:0000256" key="14">
    <source>
        <dbReference type="ARBA" id="ARBA00034528"/>
    </source>
</evidence>
<organism evidence="23 24">
    <name type="scientific">Ambispora gerdemannii</name>
    <dbReference type="NCBI Taxonomy" id="144530"/>
    <lineage>
        <taxon>Eukaryota</taxon>
        <taxon>Fungi</taxon>
        <taxon>Fungi incertae sedis</taxon>
        <taxon>Mucoromycota</taxon>
        <taxon>Glomeromycotina</taxon>
        <taxon>Glomeromycetes</taxon>
        <taxon>Archaeosporales</taxon>
        <taxon>Ambisporaceae</taxon>
        <taxon>Ambispora</taxon>
    </lineage>
</organism>
<evidence type="ECO:0000313" key="23">
    <source>
        <dbReference type="EMBL" id="CAG8600361.1"/>
    </source>
</evidence>
<reference evidence="23" key="1">
    <citation type="submission" date="2021-06" db="EMBL/GenBank/DDBJ databases">
        <authorList>
            <person name="Kallberg Y."/>
            <person name="Tangrot J."/>
            <person name="Rosling A."/>
        </authorList>
    </citation>
    <scope>NUCLEOTIDE SEQUENCE</scope>
    <source>
        <strain evidence="23">MT106</strain>
    </source>
</reference>
<keyword evidence="24" id="KW-1185">Reference proteome</keyword>
<evidence type="ECO:0000256" key="17">
    <source>
        <dbReference type="ARBA" id="ARBA00034561"/>
    </source>
</evidence>
<evidence type="ECO:0000256" key="1">
    <source>
        <dbReference type="ARBA" id="ARBA00001974"/>
    </source>
</evidence>
<evidence type="ECO:0000256" key="2">
    <source>
        <dbReference type="ARBA" id="ARBA00004389"/>
    </source>
</evidence>
<evidence type="ECO:0000256" key="10">
    <source>
        <dbReference type="ARBA" id="ARBA00023002"/>
    </source>
</evidence>
<evidence type="ECO:0000256" key="18">
    <source>
        <dbReference type="ARBA" id="ARBA00045957"/>
    </source>
</evidence>
<evidence type="ECO:0000256" key="4">
    <source>
        <dbReference type="ARBA" id="ARBA00022630"/>
    </source>
</evidence>
<keyword evidence="8" id="KW-0521">NADP</keyword>
<evidence type="ECO:0000256" key="21">
    <source>
        <dbReference type="ARBA" id="ARBA00048088"/>
    </source>
</evidence>
<evidence type="ECO:0000256" key="3">
    <source>
        <dbReference type="ARBA" id="ARBA00009183"/>
    </source>
</evidence>
<dbReference type="PIRSF" id="PIRSF000332">
    <property type="entry name" value="FMO"/>
    <property type="match status" value="1"/>
</dbReference>
<dbReference type="InterPro" id="IPR036188">
    <property type="entry name" value="FAD/NAD-bd_sf"/>
</dbReference>
<evidence type="ECO:0000256" key="11">
    <source>
        <dbReference type="ARBA" id="ARBA00023033"/>
    </source>
</evidence>
<comment type="catalytic activity">
    <reaction evidence="21">
        <text>trimethylamine + NADPH + O2 = trimethylamine N-oxide + NADP(+) + H2O</text>
        <dbReference type="Rhea" id="RHEA:31979"/>
        <dbReference type="ChEBI" id="CHEBI:15377"/>
        <dbReference type="ChEBI" id="CHEBI:15379"/>
        <dbReference type="ChEBI" id="CHEBI:15724"/>
        <dbReference type="ChEBI" id="CHEBI:57783"/>
        <dbReference type="ChEBI" id="CHEBI:58349"/>
        <dbReference type="ChEBI" id="CHEBI:58389"/>
        <dbReference type="EC" id="1.14.13.148"/>
    </reaction>
    <physiologicalReaction direction="left-to-right" evidence="21">
        <dbReference type="Rhea" id="RHEA:31980"/>
    </physiologicalReaction>
</comment>
<keyword evidence="10" id="KW-0560">Oxidoreductase</keyword>
<evidence type="ECO:0000256" key="16">
    <source>
        <dbReference type="ARBA" id="ARBA00034554"/>
    </source>
</evidence>
<dbReference type="GO" id="GO:0034899">
    <property type="term" value="F:trimethylamine monooxygenase activity"/>
    <property type="evidence" value="ECO:0007669"/>
    <property type="project" value="UniProtKB-EC"/>
</dbReference>
<proteinExistence type="inferred from homology"/>
<dbReference type="Pfam" id="PF00743">
    <property type="entry name" value="FMO-like"/>
    <property type="match status" value="2"/>
</dbReference>
<keyword evidence="12" id="KW-0472">Membrane</keyword>
<dbReference type="InterPro" id="IPR000960">
    <property type="entry name" value="Flavin_mOase"/>
</dbReference>
<dbReference type="PRINTS" id="PR00370">
    <property type="entry name" value="FMOXYGENASE"/>
</dbReference>
<dbReference type="EMBL" id="CAJVPL010002130">
    <property type="protein sequence ID" value="CAG8600361.1"/>
    <property type="molecule type" value="Genomic_DNA"/>
</dbReference>
<evidence type="ECO:0000256" key="5">
    <source>
        <dbReference type="ARBA" id="ARBA00022692"/>
    </source>
</evidence>
<dbReference type="Proteomes" id="UP000789831">
    <property type="component" value="Unassembled WGS sequence"/>
</dbReference>
<evidence type="ECO:0000256" key="20">
    <source>
        <dbReference type="ARBA" id="ARBA00048041"/>
    </source>
</evidence>